<evidence type="ECO:0000256" key="2">
    <source>
        <dbReference type="ARBA" id="ARBA00022478"/>
    </source>
</evidence>
<dbReference type="OMA" id="NDHNLQP"/>
<feature type="compositionally biased region" description="Basic and acidic residues" evidence="5">
    <location>
        <begin position="797"/>
        <end position="806"/>
    </location>
</feature>
<feature type="compositionally biased region" description="Basic residues" evidence="5">
    <location>
        <begin position="924"/>
        <end position="939"/>
    </location>
</feature>
<dbReference type="CTD" id="221830"/>
<dbReference type="GO" id="GO:0006352">
    <property type="term" value="P:DNA-templated transcription initiation"/>
    <property type="evidence" value="ECO:0007669"/>
    <property type="project" value="InterPro"/>
</dbReference>
<evidence type="ECO:0000256" key="5">
    <source>
        <dbReference type="SAM" id="MobiDB-lite"/>
    </source>
</evidence>
<dbReference type="PANTHER" id="PTHR12709">
    <property type="entry name" value="DNA-DIRECTED RNA POLYMERASE II, III"/>
    <property type="match status" value="1"/>
</dbReference>
<feature type="region of interest" description="Disordered" evidence="5">
    <location>
        <begin position="634"/>
        <end position="687"/>
    </location>
</feature>
<accession>A0A8I6TKM6</accession>
<protein>
    <recommendedName>
        <fullName evidence="8">DNA-directed RNA polymerase I subunit RPA43</fullName>
    </recommendedName>
</protein>
<feature type="compositionally biased region" description="Basic and acidic residues" evidence="5">
    <location>
        <begin position="759"/>
        <end position="770"/>
    </location>
</feature>
<evidence type="ECO:0000313" key="7">
    <source>
        <dbReference type="Proteomes" id="UP000494040"/>
    </source>
</evidence>
<dbReference type="AlphaFoldDB" id="A0A8I6TKM6"/>
<feature type="region of interest" description="Disordered" evidence="5">
    <location>
        <begin position="782"/>
        <end position="835"/>
    </location>
</feature>
<dbReference type="OrthoDB" id="10250504at2759"/>
<evidence type="ECO:0000256" key="3">
    <source>
        <dbReference type="ARBA" id="ARBA00023163"/>
    </source>
</evidence>
<feature type="region of interest" description="Disordered" evidence="5">
    <location>
        <begin position="915"/>
        <end position="939"/>
    </location>
</feature>
<dbReference type="InterPro" id="IPR036898">
    <property type="entry name" value="RNA_pol_Rpb7-like_N_sf"/>
</dbReference>
<feature type="compositionally biased region" description="Polar residues" evidence="5">
    <location>
        <begin position="494"/>
        <end position="503"/>
    </location>
</feature>
<evidence type="ECO:0000256" key="1">
    <source>
        <dbReference type="ARBA" id="ARBA00004123"/>
    </source>
</evidence>
<proteinExistence type="predicted"/>
<dbReference type="GO" id="GO:0005736">
    <property type="term" value="C:RNA polymerase I complex"/>
    <property type="evidence" value="ECO:0007669"/>
    <property type="project" value="TreeGrafter"/>
</dbReference>
<feature type="region of interest" description="Disordered" evidence="5">
    <location>
        <begin position="478"/>
        <end position="614"/>
    </location>
</feature>
<dbReference type="Gene3D" id="3.30.1490.120">
    <property type="entry name" value="RNA polymerase Rpb7-like, N-terminal domain"/>
    <property type="match status" value="1"/>
</dbReference>
<dbReference type="Proteomes" id="UP000494040">
    <property type="component" value="Unassembled WGS sequence"/>
</dbReference>
<dbReference type="KEGG" id="clec:106663110"/>
<comment type="subcellular location">
    <subcellularLocation>
        <location evidence="1">Nucleus</location>
    </subcellularLocation>
</comment>
<name>A0A8I6TKM6_CIMLE</name>
<keyword evidence="2" id="KW-0240">DNA-directed RNA polymerase</keyword>
<sequence length="939" mass="106234">MSEKVSFSLPCLEALVATENSCVYCKRSCKRSLVLLPIHLSNFKVSIKEMLKSTVTTYDLELDGIILSHKNIKLISCVHFNDEGKFKIDYQADIYIFKPSVGSILTGQVNKKSRDIIGCLVHSVFNVAIPQKDGKKWLGHNVRLGQTVTFNVVKLDFTSSLPYIKGELISVESAERDEGVDSGVQEIDYEICPKVKKIGQGEDSKKLALPARCSQKHKLSDSDEDVFVNKKIKKVCTMADKFPPDLAYQDENVTKRRKKHTLKPTLENQESDVVLPLTVQNNFNEDKLDSLSTHSPRKKKKKHEKEETSVTEFQNVEGLETSIIEKTPKKKKKHSHLVQTKLDYIIKTKEFHNTSKDRDDKDKTEMEESFAKDIKNFEDLNNKFATNNELSAAELGEDTKSKKKKKHKKHELSAIDLQTSFDNKNELTETGLNVSIKKKKNKRVSENEIYNAAVSESTQPINEMGDKLIEDTTPFVEGVNVGNKKKKHKKSRDNLSNIETATSLEDIKNKLLEEVKATVSEQENNAGDKEKKKKKKKKSEPEMNVSGAVETSLLEGKATVNEQENNAGDKEKKKKKKKKSELEMNVSGVVETRLLEEGSEQENNEKKKNKEIGMTETSLSVEEVKKKLLWEAKATISEQENNAGEKKKKKKKQTEMDDNVQVKNLFPGEAPVDKQENAQKKKKIKKSMEETKISLEEVKNRLLGEAAATVNKENNAGQAEDIDLQVVKNKLLAEAKASVSEQDTDVEKTKKRKKNVSMKTEKADPSEIKDKLLAEVEASVNEHSMKKKLNQGNTVSDHSEAEKEFVSESVVSTMEKRKEKHKKQKGNVLNDKGQNCLDDIRSQLIAEAKASFKEQLVSLDQRKQEVQANADGENDQLAQENVHKKKKKHKDKNSEIQLQPLDEVRSKLLAQAQASLGEEALTEKKHKKKKQKVHSQHTD</sequence>
<dbReference type="GO" id="GO:0006362">
    <property type="term" value="P:transcription elongation by RNA polymerase I"/>
    <property type="evidence" value="ECO:0007669"/>
    <property type="project" value="TreeGrafter"/>
</dbReference>
<dbReference type="EnsemblMetazoa" id="XM_024228163.1">
    <property type="protein sequence ID" value="XP_024083931.1"/>
    <property type="gene ID" value="LOC106663110"/>
</dbReference>
<feature type="compositionally biased region" description="Basic and acidic residues" evidence="5">
    <location>
        <begin position="505"/>
        <end position="516"/>
    </location>
</feature>
<evidence type="ECO:0008006" key="8">
    <source>
        <dbReference type="Google" id="ProtNLM"/>
    </source>
</evidence>
<feature type="region of interest" description="Disordered" evidence="5">
    <location>
        <begin position="864"/>
        <end position="902"/>
    </location>
</feature>
<feature type="region of interest" description="Disordered" evidence="5">
    <location>
        <begin position="285"/>
        <end position="311"/>
    </location>
</feature>
<dbReference type="InterPro" id="IPR045113">
    <property type="entry name" value="Rpb7-like"/>
</dbReference>
<keyword evidence="3" id="KW-0804">Transcription</keyword>
<keyword evidence="7" id="KW-1185">Reference proteome</keyword>
<dbReference type="RefSeq" id="XP_024083931.1">
    <property type="nucleotide sequence ID" value="XM_024228163.1"/>
</dbReference>
<dbReference type="PANTHER" id="PTHR12709:SF5">
    <property type="entry name" value="DNA-DIRECTED RNA POLYMERASE I SUBUNIT RPA43"/>
    <property type="match status" value="1"/>
</dbReference>
<feature type="compositionally biased region" description="Basic and acidic residues" evidence="5">
    <location>
        <begin position="603"/>
        <end position="613"/>
    </location>
</feature>
<dbReference type="GeneID" id="106663110"/>
<keyword evidence="4" id="KW-0539">Nucleus</keyword>
<evidence type="ECO:0000256" key="4">
    <source>
        <dbReference type="ARBA" id="ARBA00023242"/>
    </source>
</evidence>
<feature type="region of interest" description="Disordered" evidence="5">
    <location>
        <begin position="735"/>
        <end position="770"/>
    </location>
</feature>
<organism evidence="6 7">
    <name type="scientific">Cimex lectularius</name>
    <name type="common">Bed bug</name>
    <name type="synonym">Acanthia lectularia</name>
    <dbReference type="NCBI Taxonomy" id="79782"/>
    <lineage>
        <taxon>Eukaryota</taxon>
        <taxon>Metazoa</taxon>
        <taxon>Ecdysozoa</taxon>
        <taxon>Arthropoda</taxon>
        <taxon>Hexapoda</taxon>
        <taxon>Insecta</taxon>
        <taxon>Pterygota</taxon>
        <taxon>Neoptera</taxon>
        <taxon>Paraneoptera</taxon>
        <taxon>Hemiptera</taxon>
        <taxon>Heteroptera</taxon>
        <taxon>Panheteroptera</taxon>
        <taxon>Cimicomorpha</taxon>
        <taxon>Cimicidae</taxon>
        <taxon>Cimex</taxon>
    </lineage>
</organism>
<evidence type="ECO:0000313" key="6">
    <source>
        <dbReference type="EnsemblMetazoa" id="XP_024083931.1"/>
    </source>
</evidence>
<reference evidence="6" key="1">
    <citation type="submission" date="2022-01" db="UniProtKB">
        <authorList>
            <consortium name="EnsemblMetazoa"/>
        </authorList>
    </citation>
    <scope>IDENTIFICATION</scope>
</reference>